<accession>G4YZX2</accession>
<dbReference type="AlphaFoldDB" id="G4YZX2"/>
<dbReference type="RefSeq" id="XP_009518623.1">
    <property type="nucleotide sequence ID" value="XM_009520328.1"/>
</dbReference>
<proteinExistence type="predicted"/>
<evidence type="ECO:0000313" key="3">
    <source>
        <dbReference type="Proteomes" id="UP000002640"/>
    </source>
</evidence>
<evidence type="ECO:0000313" key="2">
    <source>
        <dbReference type="EMBL" id="EGZ23335.1"/>
    </source>
</evidence>
<keyword evidence="3" id="KW-1185">Reference proteome</keyword>
<dbReference type="KEGG" id="psoj:PHYSODRAFT_324562"/>
<name>G4YZX2_PHYSP</name>
<protein>
    <submittedName>
        <fullName evidence="2">Uncharacterized protein</fullName>
    </submittedName>
</protein>
<dbReference type="GeneID" id="20645146"/>
<dbReference type="SMR" id="G4YZX2"/>
<gene>
    <name evidence="2" type="ORF">PHYSODRAFT_324562</name>
</gene>
<dbReference type="EMBL" id="JH159152">
    <property type="protein sequence ID" value="EGZ23335.1"/>
    <property type="molecule type" value="Genomic_DNA"/>
</dbReference>
<dbReference type="Proteomes" id="UP000002640">
    <property type="component" value="Unassembled WGS sequence"/>
</dbReference>
<feature type="signal peptide" evidence="1">
    <location>
        <begin position="1"/>
        <end position="26"/>
    </location>
</feature>
<organism evidence="2 3">
    <name type="scientific">Phytophthora sojae (strain P6497)</name>
    <name type="common">Soybean stem and root rot agent</name>
    <name type="synonym">Phytophthora megasperma f. sp. glycines</name>
    <dbReference type="NCBI Taxonomy" id="1094619"/>
    <lineage>
        <taxon>Eukaryota</taxon>
        <taxon>Sar</taxon>
        <taxon>Stramenopiles</taxon>
        <taxon>Oomycota</taxon>
        <taxon>Peronosporomycetes</taxon>
        <taxon>Peronosporales</taxon>
        <taxon>Peronosporaceae</taxon>
        <taxon>Phytophthora</taxon>
    </lineage>
</organism>
<dbReference type="InParanoid" id="G4YZX2"/>
<reference evidence="2 3" key="1">
    <citation type="journal article" date="2006" name="Science">
        <title>Phytophthora genome sequences uncover evolutionary origins and mechanisms of pathogenesis.</title>
        <authorList>
            <person name="Tyler B.M."/>
            <person name="Tripathy S."/>
            <person name="Zhang X."/>
            <person name="Dehal P."/>
            <person name="Jiang R.H."/>
            <person name="Aerts A."/>
            <person name="Arredondo F.D."/>
            <person name="Baxter L."/>
            <person name="Bensasson D."/>
            <person name="Beynon J.L."/>
            <person name="Chapman J."/>
            <person name="Damasceno C.M."/>
            <person name="Dorrance A.E."/>
            <person name="Dou D."/>
            <person name="Dickerman A.W."/>
            <person name="Dubchak I.L."/>
            <person name="Garbelotto M."/>
            <person name="Gijzen M."/>
            <person name="Gordon S.G."/>
            <person name="Govers F."/>
            <person name="Grunwald N.J."/>
            <person name="Huang W."/>
            <person name="Ivors K.L."/>
            <person name="Jones R.W."/>
            <person name="Kamoun S."/>
            <person name="Krampis K."/>
            <person name="Lamour K.H."/>
            <person name="Lee M.K."/>
            <person name="McDonald W.H."/>
            <person name="Medina M."/>
            <person name="Meijer H.J."/>
            <person name="Nordberg E.K."/>
            <person name="Maclean D.J."/>
            <person name="Ospina-Giraldo M.D."/>
            <person name="Morris P.F."/>
            <person name="Phuntumart V."/>
            <person name="Putnam N.H."/>
            <person name="Rash S."/>
            <person name="Rose J.K."/>
            <person name="Sakihama Y."/>
            <person name="Salamov A.A."/>
            <person name="Savidor A."/>
            <person name="Scheuring C.F."/>
            <person name="Smith B.M."/>
            <person name="Sobral B.W."/>
            <person name="Terry A."/>
            <person name="Torto-Alalibo T.A."/>
            <person name="Win J."/>
            <person name="Xu Z."/>
            <person name="Zhang H."/>
            <person name="Grigoriev I.V."/>
            <person name="Rokhsar D.S."/>
            <person name="Boore J.L."/>
        </authorList>
    </citation>
    <scope>NUCLEOTIDE SEQUENCE [LARGE SCALE GENOMIC DNA]</scope>
    <source>
        <strain evidence="2 3">P6497</strain>
    </source>
</reference>
<keyword evidence="1" id="KW-0732">Signal</keyword>
<sequence length="166" mass="17799">MVPVRPIKASCLFGFALLVLSAAEDAQDGWKSVHVDNITEADSSLLYKARVNTSTYAPGVTKYGCVFFINGLEIKSAEAVEEGGKIGVSVDSKNQSAATNYHFSVDGCPLEPGQTERMGKCGAMMCVTTNFEIYITSEALTNTLTVTAVTAEEGEGLGMPWPEQRF</sequence>
<feature type="chain" id="PRO_5003472030" evidence="1">
    <location>
        <begin position="27"/>
        <end position="166"/>
    </location>
</feature>
<evidence type="ECO:0000256" key="1">
    <source>
        <dbReference type="SAM" id="SignalP"/>
    </source>
</evidence>